<evidence type="ECO:0000259" key="7">
    <source>
        <dbReference type="Pfam" id="PF01926"/>
    </source>
</evidence>
<evidence type="ECO:0000313" key="11">
    <source>
        <dbReference type="Proteomes" id="UP000283509"/>
    </source>
</evidence>
<dbReference type="Gene3D" id="3.30.1360.120">
    <property type="entry name" value="Probable tRNA modification gtpase trme, domain 1"/>
    <property type="match status" value="1"/>
</dbReference>
<dbReference type="NCBIfam" id="NF003661">
    <property type="entry name" value="PRK05291.1-3"/>
    <property type="match status" value="1"/>
</dbReference>
<evidence type="ECO:0000256" key="6">
    <source>
        <dbReference type="SAM" id="MobiDB-lite"/>
    </source>
</evidence>
<dbReference type="InterPro" id="IPR006073">
    <property type="entry name" value="GTP-bd"/>
</dbReference>
<feature type="region of interest" description="Disordered" evidence="6">
    <location>
        <begin position="513"/>
        <end position="548"/>
    </location>
</feature>
<sequence>MCYYQQCQHIVRSVRYASTVYALSSGQGKCGVAVVRVTGDRAKDVFTYMTLPRTLPEPRKATLRRIIHPNNGEGLDHGLVLWFPGPRSFTGEDSCELHIHGGSAVVTAVFSSLSALQGFHPAKPGDFTKRAFYNGKLDLTAVEGLGDLIHAETEAQRKQAFRQMEGALAKLYMGWRDALLFCRANLEAYIDFSEDENIEDGVVAEVEEKIFKLIGEMRKHLADERRGERLRSGLHLAILGRPNTGKSSFLNALVQRPAAIVSPIPGTTRDIVETSLDLGGYPVVISDTAGLRKTDDIIESEGLGTDNPCAVSVPYNQPCLPDDNFASVLLTESVSGMSPVPEPMQSRKGEPGGNDEEELNPPTGLALGQAVSSSDDEHDSNDTENETHNGYIPLPQYNDVEEEEHEGEIDYSSLSGLMSALATHGPNVVGDTEEEETCDVKTEEVEGAVGIASNVSTSTSVLAQQAEQQRREEIALEQATVWNSPAPERLSLDGNKVEEIKSVMASFSLPQSAIPPWAKDLSEEDWKNQTMPSHLPPTPPSSQISLPG</sequence>
<evidence type="ECO:0000256" key="5">
    <source>
        <dbReference type="ARBA" id="ARBA00023134"/>
    </source>
</evidence>
<dbReference type="OrthoDB" id="5593200at2759"/>
<feature type="domain" description="G" evidence="7">
    <location>
        <begin position="236"/>
        <end position="293"/>
    </location>
</feature>
<reference evidence="10 11" key="2">
    <citation type="submission" date="2019-01" db="EMBL/GenBank/DDBJ databases">
        <title>The decoding of complex shrimp genome reveals the adaptation for benthos swimmer, frequently molting mechanism and breeding impact on genome.</title>
        <authorList>
            <person name="Sun Y."/>
            <person name="Gao Y."/>
            <person name="Yu Y."/>
        </authorList>
    </citation>
    <scope>NUCLEOTIDE SEQUENCE [LARGE SCALE GENOMIC DNA]</scope>
    <source>
        <tissue evidence="10">Muscle</tissue>
    </source>
</reference>
<evidence type="ECO:0000256" key="4">
    <source>
        <dbReference type="ARBA" id="ARBA00022741"/>
    </source>
</evidence>
<dbReference type="HAMAP" id="MF_00379">
    <property type="entry name" value="GTPase_MnmE"/>
    <property type="match status" value="1"/>
</dbReference>
<dbReference type="STRING" id="6689.A0A423TR96"/>
<name>A0A423TR96_PENVA</name>
<dbReference type="PANTHER" id="PTHR42714">
    <property type="entry name" value="TRNA MODIFICATION GTPASE GTPBP3"/>
    <property type="match status" value="1"/>
</dbReference>
<dbReference type="InterPro" id="IPR027417">
    <property type="entry name" value="P-loop_NTPase"/>
</dbReference>
<dbReference type="GO" id="GO:0005739">
    <property type="term" value="C:mitochondrion"/>
    <property type="evidence" value="ECO:0007669"/>
    <property type="project" value="UniProtKB-SubCell"/>
</dbReference>
<dbReference type="FunFam" id="3.30.1360.120:FF:000007">
    <property type="entry name" value="tRNA modification GTPase GTPBP3, mitochondrial"/>
    <property type="match status" value="1"/>
</dbReference>
<comment type="subcellular location">
    <subcellularLocation>
        <location evidence="1">Mitochondrion</location>
    </subcellularLocation>
</comment>
<dbReference type="SUPFAM" id="SSF103025">
    <property type="entry name" value="Folate-binding domain"/>
    <property type="match status" value="1"/>
</dbReference>
<evidence type="ECO:0000313" key="10">
    <source>
        <dbReference type="EMBL" id="ROT78943.1"/>
    </source>
</evidence>
<dbReference type="InterPro" id="IPR027368">
    <property type="entry name" value="MnmE_dom2"/>
</dbReference>
<gene>
    <name evidence="10" type="ORF">C7M84_002339</name>
</gene>
<evidence type="ECO:0000256" key="2">
    <source>
        <dbReference type="ARBA" id="ARBA00011043"/>
    </source>
</evidence>
<dbReference type="PANTHER" id="PTHR42714:SF2">
    <property type="entry name" value="TRNA MODIFICATION GTPASE GTPBP3, MITOCHONDRIAL"/>
    <property type="match status" value="1"/>
</dbReference>
<protein>
    <submittedName>
        <fullName evidence="10">Putative tRNA modification GTPase GTPBP3, mitochondrial</fullName>
    </submittedName>
</protein>
<dbReference type="AlphaFoldDB" id="A0A423TR96"/>
<organism evidence="10 11">
    <name type="scientific">Penaeus vannamei</name>
    <name type="common">Whiteleg shrimp</name>
    <name type="synonym">Litopenaeus vannamei</name>
    <dbReference type="NCBI Taxonomy" id="6689"/>
    <lineage>
        <taxon>Eukaryota</taxon>
        <taxon>Metazoa</taxon>
        <taxon>Ecdysozoa</taxon>
        <taxon>Arthropoda</taxon>
        <taxon>Crustacea</taxon>
        <taxon>Multicrustacea</taxon>
        <taxon>Malacostraca</taxon>
        <taxon>Eumalacostraca</taxon>
        <taxon>Eucarida</taxon>
        <taxon>Decapoda</taxon>
        <taxon>Dendrobranchiata</taxon>
        <taxon>Penaeoidea</taxon>
        <taxon>Penaeidae</taxon>
        <taxon>Penaeus</taxon>
    </lineage>
</organism>
<dbReference type="InterPro" id="IPR031168">
    <property type="entry name" value="G_TrmE"/>
</dbReference>
<dbReference type="SUPFAM" id="SSF52540">
    <property type="entry name" value="P-loop containing nucleoside triphosphate hydrolases"/>
    <property type="match status" value="1"/>
</dbReference>
<dbReference type="GO" id="GO:0030488">
    <property type="term" value="P:tRNA methylation"/>
    <property type="evidence" value="ECO:0007669"/>
    <property type="project" value="TreeGrafter"/>
</dbReference>
<dbReference type="Proteomes" id="UP000283509">
    <property type="component" value="Unassembled WGS sequence"/>
</dbReference>
<comment type="similarity">
    <text evidence="2">Belongs to the TRAFAC class TrmE-Era-EngA-EngB-Septin-like GTPase superfamily. TrmE GTPase family.</text>
</comment>
<dbReference type="CDD" id="cd14858">
    <property type="entry name" value="TrmE_N"/>
    <property type="match status" value="1"/>
</dbReference>
<accession>A0A423TR96</accession>
<feature type="domain" description="GTP-binding protein TrmE N-terminal" evidence="8">
    <location>
        <begin position="19"/>
        <end position="136"/>
    </location>
</feature>
<dbReference type="GO" id="GO:0002098">
    <property type="term" value="P:tRNA wobble uridine modification"/>
    <property type="evidence" value="ECO:0007669"/>
    <property type="project" value="TreeGrafter"/>
</dbReference>
<feature type="compositionally biased region" description="Acidic residues" evidence="6">
    <location>
        <begin position="374"/>
        <end position="384"/>
    </location>
</feature>
<dbReference type="CDD" id="cd04164">
    <property type="entry name" value="trmE"/>
    <property type="match status" value="1"/>
</dbReference>
<reference evidence="10 11" key="1">
    <citation type="submission" date="2018-04" db="EMBL/GenBank/DDBJ databases">
        <authorList>
            <person name="Zhang X."/>
            <person name="Yuan J."/>
            <person name="Li F."/>
            <person name="Xiang J."/>
        </authorList>
    </citation>
    <scope>NUCLEOTIDE SEQUENCE [LARGE SCALE GENOMIC DNA]</scope>
    <source>
        <tissue evidence="10">Muscle</tissue>
    </source>
</reference>
<keyword evidence="5" id="KW-0342">GTP-binding</keyword>
<proteinExistence type="inferred from homology"/>
<dbReference type="InterPro" id="IPR004520">
    <property type="entry name" value="GTPase_MnmE"/>
</dbReference>
<evidence type="ECO:0000259" key="8">
    <source>
        <dbReference type="Pfam" id="PF10396"/>
    </source>
</evidence>
<evidence type="ECO:0000256" key="1">
    <source>
        <dbReference type="ARBA" id="ARBA00004173"/>
    </source>
</evidence>
<dbReference type="Gene3D" id="1.20.120.430">
    <property type="entry name" value="tRNA modification GTPase MnmE domain 2"/>
    <property type="match status" value="1"/>
</dbReference>
<dbReference type="GO" id="GO:0005525">
    <property type="term" value="F:GTP binding"/>
    <property type="evidence" value="ECO:0007669"/>
    <property type="project" value="UniProtKB-KW"/>
</dbReference>
<feature type="region of interest" description="Disordered" evidence="6">
    <location>
        <begin position="335"/>
        <end position="394"/>
    </location>
</feature>
<dbReference type="InterPro" id="IPR018948">
    <property type="entry name" value="GTP-bd_TrmE_N"/>
</dbReference>
<evidence type="ECO:0000256" key="3">
    <source>
        <dbReference type="ARBA" id="ARBA00022694"/>
    </source>
</evidence>
<dbReference type="Pfam" id="PF10396">
    <property type="entry name" value="TrmE_N"/>
    <property type="match status" value="1"/>
</dbReference>
<keyword evidence="11" id="KW-1185">Reference proteome</keyword>
<dbReference type="InterPro" id="IPR027266">
    <property type="entry name" value="TrmE/GcvT-like"/>
</dbReference>
<keyword evidence="3" id="KW-0819">tRNA processing</keyword>
<dbReference type="Pfam" id="PF01926">
    <property type="entry name" value="MMR_HSR1"/>
    <property type="match status" value="1"/>
</dbReference>
<dbReference type="Pfam" id="PF12631">
    <property type="entry name" value="MnmE_helical"/>
    <property type="match status" value="1"/>
</dbReference>
<keyword evidence="4" id="KW-0547">Nucleotide-binding</keyword>
<dbReference type="InterPro" id="IPR025867">
    <property type="entry name" value="MnmE_helical"/>
</dbReference>
<feature type="domain" description="MnmE helical" evidence="9">
    <location>
        <begin position="139"/>
        <end position="424"/>
    </location>
</feature>
<evidence type="ECO:0000259" key="9">
    <source>
        <dbReference type="Pfam" id="PF12631"/>
    </source>
</evidence>
<dbReference type="EMBL" id="QCYY01001313">
    <property type="protein sequence ID" value="ROT78943.1"/>
    <property type="molecule type" value="Genomic_DNA"/>
</dbReference>
<dbReference type="GO" id="GO:0003924">
    <property type="term" value="F:GTPase activity"/>
    <property type="evidence" value="ECO:0007669"/>
    <property type="project" value="InterPro"/>
</dbReference>
<comment type="caution">
    <text evidence="10">The sequence shown here is derived from an EMBL/GenBank/DDBJ whole genome shotgun (WGS) entry which is preliminary data.</text>
</comment>